<gene>
    <name evidence="2" type="ORF">TPSB3V08_LOCUS1522</name>
</gene>
<reference evidence="2" key="1">
    <citation type="submission" date="2020-11" db="EMBL/GenBank/DDBJ databases">
        <authorList>
            <person name="Tran Van P."/>
        </authorList>
    </citation>
    <scope>NUCLEOTIDE SEQUENCE</scope>
</reference>
<feature type="region of interest" description="Disordered" evidence="1">
    <location>
        <begin position="30"/>
        <end position="50"/>
    </location>
</feature>
<organism evidence="2">
    <name type="scientific">Timema poppense</name>
    <name type="common">Walking stick</name>
    <dbReference type="NCBI Taxonomy" id="170557"/>
    <lineage>
        <taxon>Eukaryota</taxon>
        <taxon>Metazoa</taxon>
        <taxon>Ecdysozoa</taxon>
        <taxon>Arthropoda</taxon>
        <taxon>Hexapoda</taxon>
        <taxon>Insecta</taxon>
        <taxon>Pterygota</taxon>
        <taxon>Neoptera</taxon>
        <taxon>Polyneoptera</taxon>
        <taxon>Phasmatodea</taxon>
        <taxon>Timematodea</taxon>
        <taxon>Timematoidea</taxon>
        <taxon>Timematidae</taxon>
        <taxon>Timema</taxon>
    </lineage>
</organism>
<dbReference type="EMBL" id="OD000550">
    <property type="protein sequence ID" value="CAD7398137.1"/>
    <property type="molecule type" value="Genomic_DNA"/>
</dbReference>
<accession>A0A7R9CKB9</accession>
<evidence type="ECO:0000313" key="2">
    <source>
        <dbReference type="EMBL" id="CAD7398137.1"/>
    </source>
</evidence>
<name>A0A7R9CKB9_TIMPO</name>
<proteinExistence type="predicted"/>
<protein>
    <submittedName>
        <fullName evidence="2">Uncharacterized protein</fullName>
    </submittedName>
</protein>
<dbReference type="AlphaFoldDB" id="A0A7R9CKB9"/>
<evidence type="ECO:0000256" key="1">
    <source>
        <dbReference type="SAM" id="MobiDB-lite"/>
    </source>
</evidence>
<sequence length="123" mass="14036">MSDNVLRHPSQWREQLSVCDECVNRQPCDLNTSRGASSIPPPPLTPLGEEEEQHHRFAPAFAWSESGKQFMKNCPLCTCPESSSDLPVTGSLVYCESIALDHAATEAGVSNYYYYYYYYYHYH</sequence>